<evidence type="ECO:0000313" key="4">
    <source>
        <dbReference type="Proteomes" id="UP000515871"/>
    </source>
</evidence>
<keyword evidence="1" id="KW-0812">Transmembrane</keyword>
<evidence type="ECO:0000313" key="5">
    <source>
        <dbReference type="Proteomes" id="UP000620591"/>
    </source>
</evidence>
<reference evidence="2" key="1">
    <citation type="submission" date="2020-09" db="EMBL/GenBank/DDBJ databases">
        <title>Novel species in genus Aeromicrobium.</title>
        <authorList>
            <person name="Zhang G."/>
        </authorList>
    </citation>
    <scope>NUCLEOTIDE SEQUENCE</scope>
    <source>
        <strain evidence="4">zg-629</strain>
        <strain evidence="3">Zg-629</strain>
        <strain evidence="2">Zg-636</strain>
    </source>
</reference>
<dbReference type="AlphaFoldDB" id="A0A8I0ERU2"/>
<sequence length="48" mass="4836">MSESLVMIIGGTIAGSVLGVLAVTGLVASQTAVKQDQTHSSVIAYDES</sequence>
<dbReference type="EMBL" id="JACTVM010000001">
    <property type="protein sequence ID" value="MBC9224834.1"/>
    <property type="molecule type" value="Genomic_DNA"/>
</dbReference>
<evidence type="ECO:0000313" key="2">
    <source>
        <dbReference type="EMBL" id="MBC9224834.1"/>
    </source>
</evidence>
<proteinExistence type="predicted"/>
<dbReference type="EMBL" id="CP060587">
    <property type="protein sequence ID" value="QNL93285.1"/>
    <property type="molecule type" value="Genomic_DNA"/>
</dbReference>
<organism evidence="2 5">
    <name type="scientific">Aeromicrobium senzhongii</name>
    <dbReference type="NCBI Taxonomy" id="2663859"/>
    <lineage>
        <taxon>Bacteria</taxon>
        <taxon>Bacillati</taxon>
        <taxon>Actinomycetota</taxon>
        <taxon>Actinomycetes</taxon>
        <taxon>Propionibacteriales</taxon>
        <taxon>Nocardioidaceae</taxon>
        <taxon>Aeromicrobium</taxon>
    </lineage>
</organism>
<keyword evidence="1" id="KW-1133">Transmembrane helix</keyword>
<evidence type="ECO:0008006" key="6">
    <source>
        <dbReference type="Google" id="ProtNLM"/>
    </source>
</evidence>
<dbReference type="Proteomes" id="UP000515871">
    <property type="component" value="Chromosome"/>
</dbReference>
<dbReference type="Proteomes" id="UP000620591">
    <property type="component" value="Unassembled WGS sequence"/>
</dbReference>
<protein>
    <recommendedName>
        <fullName evidence="6">DUF2613 family protein</fullName>
    </recommendedName>
</protein>
<evidence type="ECO:0000256" key="1">
    <source>
        <dbReference type="SAM" id="Phobius"/>
    </source>
</evidence>
<evidence type="ECO:0000313" key="3">
    <source>
        <dbReference type="EMBL" id="QNL93285.1"/>
    </source>
</evidence>
<gene>
    <name evidence="3" type="ORF">H9L21_09070</name>
    <name evidence="2" type="ORF">IBG24_00735</name>
</gene>
<keyword evidence="4" id="KW-1185">Reference proteome</keyword>
<feature type="transmembrane region" description="Helical" evidence="1">
    <location>
        <begin position="6"/>
        <end position="28"/>
    </location>
</feature>
<accession>A0A8I0ERU2</accession>
<dbReference type="RefSeq" id="WP_154594799.1">
    <property type="nucleotide sequence ID" value="NZ_CP060587.1"/>
</dbReference>
<keyword evidence="1" id="KW-0472">Membrane</keyword>
<name>A0A8I0ERU2_9ACTN</name>